<dbReference type="CDD" id="cd08562">
    <property type="entry name" value="GDPD_EcUgpQ_like"/>
    <property type="match status" value="1"/>
</dbReference>
<keyword evidence="3" id="KW-1185">Reference proteome</keyword>
<gene>
    <name evidence="2" type="ORF">DNK49_00520</name>
</gene>
<dbReference type="PANTHER" id="PTHR46211:SF1">
    <property type="entry name" value="GLYCEROPHOSPHODIESTER PHOSPHODIESTERASE, CYTOPLASMIC"/>
    <property type="match status" value="1"/>
</dbReference>
<protein>
    <submittedName>
        <fullName evidence="2">Glycerophosphodiester phosphodiesterase</fullName>
    </submittedName>
</protein>
<evidence type="ECO:0000259" key="1">
    <source>
        <dbReference type="PROSITE" id="PS51704"/>
    </source>
</evidence>
<dbReference type="GO" id="GO:0006629">
    <property type="term" value="P:lipid metabolic process"/>
    <property type="evidence" value="ECO:0007669"/>
    <property type="project" value="InterPro"/>
</dbReference>
<comment type="caution">
    <text evidence="2">The sequence shown here is derived from an EMBL/GenBank/DDBJ whole genome shotgun (WGS) entry which is preliminary data.</text>
</comment>
<dbReference type="AlphaFoldDB" id="A0A323V051"/>
<reference evidence="2 3" key="1">
    <citation type="submission" date="2018-06" db="EMBL/GenBank/DDBJ databases">
        <title>Azoarcus communis strain SWub3 genome.</title>
        <authorList>
            <person name="Zorraquino Salvo V."/>
            <person name="Toubiana D."/>
            <person name="Blumwald E."/>
        </authorList>
    </citation>
    <scope>NUCLEOTIDE SEQUENCE [LARGE SCALE GENOMIC DNA]</scope>
    <source>
        <strain evidence="2 3">SWub3</strain>
    </source>
</reference>
<evidence type="ECO:0000313" key="2">
    <source>
        <dbReference type="EMBL" id="PZA18064.1"/>
    </source>
</evidence>
<dbReference type="NCBIfam" id="NF006989">
    <property type="entry name" value="PRK09454.1"/>
    <property type="match status" value="1"/>
</dbReference>
<organism evidence="2 3">
    <name type="scientific">Parazoarcus communis SWub3 = DSM 12120</name>
    <dbReference type="NCBI Taxonomy" id="1121029"/>
    <lineage>
        <taxon>Bacteria</taxon>
        <taxon>Pseudomonadati</taxon>
        <taxon>Pseudomonadota</taxon>
        <taxon>Betaproteobacteria</taxon>
        <taxon>Rhodocyclales</taxon>
        <taxon>Zoogloeaceae</taxon>
        <taxon>Parazoarcus</taxon>
    </lineage>
</organism>
<accession>A0A323V051</accession>
<dbReference type="Gene3D" id="3.20.20.190">
    <property type="entry name" value="Phosphatidylinositol (PI) phosphodiesterase"/>
    <property type="match status" value="1"/>
</dbReference>
<dbReference type="InterPro" id="IPR017946">
    <property type="entry name" value="PLC-like_Pdiesterase_TIM-brl"/>
</dbReference>
<dbReference type="PANTHER" id="PTHR46211">
    <property type="entry name" value="GLYCEROPHOSPHORYL DIESTER PHOSPHODIESTERASE"/>
    <property type="match status" value="1"/>
</dbReference>
<dbReference type="EMBL" id="QKOE01000001">
    <property type="protein sequence ID" value="PZA18064.1"/>
    <property type="molecule type" value="Genomic_DNA"/>
</dbReference>
<dbReference type="PROSITE" id="PS50007">
    <property type="entry name" value="PIPLC_X_DOMAIN"/>
    <property type="match status" value="1"/>
</dbReference>
<dbReference type="Proteomes" id="UP000248259">
    <property type="component" value="Unassembled WGS sequence"/>
</dbReference>
<dbReference type="GO" id="GO:0008081">
    <property type="term" value="F:phosphoric diester hydrolase activity"/>
    <property type="evidence" value="ECO:0007669"/>
    <property type="project" value="InterPro"/>
</dbReference>
<evidence type="ECO:0000313" key="3">
    <source>
        <dbReference type="Proteomes" id="UP000248259"/>
    </source>
</evidence>
<dbReference type="OrthoDB" id="9795622at2"/>
<dbReference type="SUPFAM" id="SSF51695">
    <property type="entry name" value="PLC-like phosphodiesterases"/>
    <property type="match status" value="1"/>
</dbReference>
<sequence>MSAVAWPLPAVLAHRCGGALAPENTLAGLSVAAALGCRGVEFDVMLSADGVPVVIHDETVDRTTDGRGCVSALSLAELRRLDAGAWRGPAFAGERLPTLVETLERCASLGLAVNLEIKPATGHDVDTGRVVVETLLQGFADALTGLVLSSFSESSLAAARAVCPDFQYGLLFGELPEDWGTRAGALQVDAIHADTRYLSAATVAQLRDAGYRVAAYTENDPVLATRLRRWGVDSVITDRPDVVLDSVIMTA</sequence>
<dbReference type="RefSeq" id="WP_110522365.1">
    <property type="nucleotide sequence ID" value="NZ_QKOE01000001.1"/>
</dbReference>
<dbReference type="PROSITE" id="PS51704">
    <property type="entry name" value="GP_PDE"/>
    <property type="match status" value="1"/>
</dbReference>
<dbReference type="Pfam" id="PF03009">
    <property type="entry name" value="GDPD"/>
    <property type="match status" value="1"/>
</dbReference>
<name>A0A323V051_9RHOO</name>
<dbReference type="InterPro" id="IPR030395">
    <property type="entry name" value="GP_PDE_dom"/>
</dbReference>
<feature type="domain" description="GP-PDE" evidence="1">
    <location>
        <begin position="9"/>
        <end position="247"/>
    </location>
</feature>
<proteinExistence type="predicted"/>